<evidence type="ECO:0000256" key="7">
    <source>
        <dbReference type="ARBA" id="ARBA00023303"/>
    </source>
</evidence>
<protein>
    <recommendedName>
        <fullName evidence="9">Calmodulin-binding domain-containing protein</fullName>
    </recommendedName>
</protein>
<accession>A0A815EIP4</accession>
<dbReference type="SUPFAM" id="SSF81324">
    <property type="entry name" value="Voltage-gated potassium channels"/>
    <property type="match status" value="1"/>
</dbReference>
<dbReference type="InterPro" id="IPR013099">
    <property type="entry name" value="K_chnl_dom"/>
</dbReference>
<dbReference type="PANTHER" id="PTHR10153">
    <property type="entry name" value="SMALL CONDUCTANCE CALCIUM-ACTIVATED POTASSIUM CHANNEL"/>
    <property type="match status" value="1"/>
</dbReference>
<dbReference type="Proteomes" id="UP000663864">
    <property type="component" value="Unassembled WGS sequence"/>
</dbReference>
<dbReference type="GO" id="GO:0005516">
    <property type="term" value="F:calmodulin binding"/>
    <property type="evidence" value="ECO:0007669"/>
    <property type="project" value="InterPro"/>
</dbReference>
<dbReference type="GO" id="GO:0016286">
    <property type="term" value="F:small conductance calcium-activated potassium channel activity"/>
    <property type="evidence" value="ECO:0007669"/>
    <property type="project" value="InterPro"/>
</dbReference>
<evidence type="ECO:0000256" key="6">
    <source>
        <dbReference type="ARBA" id="ARBA00023136"/>
    </source>
</evidence>
<feature type="transmembrane region" description="Helical" evidence="8">
    <location>
        <begin position="349"/>
        <end position="369"/>
    </location>
</feature>
<evidence type="ECO:0000256" key="2">
    <source>
        <dbReference type="ARBA" id="ARBA00022448"/>
    </source>
</evidence>
<comment type="subcellular location">
    <subcellularLocation>
        <location evidence="1">Membrane</location>
        <topology evidence="1">Multi-pass membrane protein</topology>
    </subcellularLocation>
</comment>
<evidence type="ECO:0000256" key="8">
    <source>
        <dbReference type="SAM" id="Phobius"/>
    </source>
</evidence>
<gene>
    <name evidence="11" type="ORF">JBS370_LOCUS21724</name>
    <name evidence="10" type="ORF">ZHD862_LOCUS28465</name>
</gene>
<dbReference type="EMBL" id="CAJOBD010002920">
    <property type="protein sequence ID" value="CAF3917299.1"/>
    <property type="molecule type" value="Genomic_DNA"/>
</dbReference>
<dbReference type="InterPro" id="IPR036122">
    <property type="entry name" value="CaM-bd_dom_sf"/>
</dbReference>
<comment type="caution">
    <text evidence="10">The sequence shown here is derived from an EMBL/GenBank/DDBJ whole genome shotgun (WGS) entry which is preliminary data.</text>
</comment>
<keyword evidence="4 8" id="KW-1133">Transmembrane helix</keyword>
<name>A0A815EIP4_9BILA</name>
<feature type="domain" description="Calmodulin-binding" evidence="9">
    <location>
        <begin position="387"/>
        <end position="462"/>
    </location>
</feature>
<evidence type="ECO:0000313" key="12">
    <source>
        <dbReference type="Proteomes" id="UP000663864"/>
    </source>
</evidence>
<dbReference type="InterPro" id="IPR004178">
    <property type="entry name" value="CaM-bd_dom"/>
</dbReference>
<proteinExistence type="predicted"/>
<dbReference type="InterPro" id="IPR015449">
    <property type="entry name" value="K_chnl_Ca-activ_SK"/>
</dbReference>
<dbReference type="Gene3D" id="1.10.287.70">
    <property type="match status" value="2"/>
</dbReference>
<dbReference type="SMART" id="SM01053">
    <property type="entry name" value="CaMBD"/>
    <property type="match status" value="1"/>
</dbReference>
<evidence type="ECO:0000256" key="1">
    <source>
        <dbReference type="ARBA" id="ARBA00004141"/>
    </source>
</evidence>
<dbReference type="SUPFAM" id="SSF81327">
    <property type="entry name" value="Small-conductance potassium channel"/>
    <property type="match status" value="1"/>
</dbReference>
<keyword evidence="7" id="KW-0407">Ion channel</keyword>
<feature type="transmembrane region" description="Helical" evidence="8">
    <location>
        <begin position="130"/>
        <end position="155"/>
    </location>
</feature>
<evidence type="ECO:0000259" key="9">
    <source>
        <dbReference type="SMART" id="SM01053"/>
    </source>
</evidence>
<keyword evidence="2" id="KW-0813">Transport</keyword>
<dbReference type="Proteomes" id="UP000663836">
    <property type="component" value="Unassembled WGS sequence"/>
</dbReference>
<evidence type="ECO:0000256" key="5">
    <source>
        <dbReference type="ARBA" id="ARBA00023065"/>
    </source>
</evidence>
<sequence>MASIGQNMKRSFSDGQKILKHAETHNSIPLKSLTITIDHSEQSSILSARSSTNNIINDKYNSNSKLPMKRRYARTLSIACVSYRLTKRKKLCQRCCQINDIMCVVGLLGIILMIIENEITFMHVDHHDNLASWIIKLIITISTIILIGLVVYYYYFDISLYCINNSIEYWLVALTGRKLGLMILEILLCSIHPIPRHFPIDVYSENKKINSNLTMTNRSTLISISLKYIPVDVALGLPMFGRLYMWCRFITFHSHLVQDASSQTLGYLNRVSIDFSFVIKTYFHQFPTLCLTIFCTIVISIGSWSLRACDFTSVNEHISMLDAIWLFIGPFTTVGYGDLTPATYCARGVATIASTIGVLVAALLTAVVSEKLVLSRWEKYVHNFVLNSELAKQRTHQAANILIYTWKMWYLRKMNKKRSARYITMQRKFFESIYIIKQIKEKQRKLTDNCVGVAELMMIHRETSITIDEIVKQTSTMKLKMENVEKKLDGINHTVQEMYKTLNRLLDKRTS</sequence>
<dbReference type="Pfam" id="PF03530">
    <property type="entry name" value="SK_channel"/>
    <property type="match status" value="1"/>
</dbReference>
<dbReference type="Pfam" id="PF07885">
    <property type="entry name" value="Ion_trans_2"/>
    <property type="match status" value="1"/>
</dbReference>
<evidence type="ECO:0000256" key="3">
    <source>
        <dbReference type="ARBA" id="ARBA00022692"/>
    </source>
</evidence>
<dbReference type="EMBL" id="CAJNOT010002373">
    <property type="protein sequence ID" value="CAF1310547.1"/>
    <property type="molecule type" value="Genomic_DNA"/>
</dbReference>
<evidence type="ECO:0000313" key="11">
    <source>
        <dbReference type="EMBL" id="CAF3917299.1"/>
    </source>
</evidence>
<feature type="transmembrane region" description="Helical" evidence="8">
    <location>
        <begin position="286"/>
        <end position="306"/>
    </location>
</feature>
<reference evidence="10" key="1">
    <citation type="submission" date="2021-02" db="EMBL/GenBank/DDBJ databases">
        <authorList>
            <person name="Nowell W R."/>
        </authorList>
    </citation>
    <scope>NUCLEOTIDE SEQUENCE</scope>
</reference>
<dbReference type="GO" id="GO:0016020">
    <property type="term" value="C:membrane"/>
    <property type="evidence" value="ECO:0007669"/>
    <property type="project" value="UniProtKB-SubCell"/>
</dbReference>
<keyword evidence="3 8" id="KW-0812">Transmembrane</keyword>
<evidence type="ECO:0000256" key="4">
    <source>
        <dbReference type="ARBA" id="ARBA00022989"/>
    </source>
</evidence>
<evidence type="ECO:0000313" key="10">
    <source>
        <dbReference type="EMBL" id="CAF1310547.1"/>
    </source>
</evidence>
<organism evidence="10 12">
    <name type="scientific">Rotaria sordida</name>
    <dbReference type="NCBI Taxonomy" id="392033"/>
    <lineage>
        <taxon>Eukaryota</taxon>
        <taxon>Metazoa</taxon>
        <taxon>Spiralia</taxon>
        <taxon>Gnathifera</taxon>
        <taxon>Rotifera</taxon>
        <taxon>Eurotatoria</taxon>
        <taxon>Bdelloidea</taxon>
        <taxon>Philodinida</taxon>
        <taxon>Philodinidae</taxon>
        <taxon>Rotaria</taxon>
    </lineage>
</organism>
<dbReference type="AlphaFoldDB" id="A0A815EIP4"/>
<dbReference type="Pfam" id="PF02888">
    <property type="entry name" value="CaMBD"/>
    <property type="match status" value="1"/>
</dbReference>
<feature type="transmembrane region" description="Helical" evidence="8">
    <location>
        <begin position="98"/>
        <end position="115"/>
    </location>
</feature>
<feature type="transmembrane region" description="Helical" evidence="8">
    <location>
        <begin position="318"/>
        <end position="337"/>
    </location>
</feature>
<keyword evidence="6 8" id="KW-0472">Membrane</keyword>
<keyword evidence="5" id="KW-0406">Ion transport</keyword>